<dbReference type="EMBL" id="WTUX01000019">
    <property type="protein sequence ID" value="MZR14776.1"/>
    <property type="molecule type" value="Genomic_DNA"/>
</dbReference>
<dbReference type="InterPro" id="IPR018712">
    <property type="entry name" value="Tle1-like_cat"/>
</dbReference>
<dbReference type="Pfam" id="PF09994">
    <property type="entry name" value="T6SS_Tle1-like_cat"/>
    <property type="match status" value="1"/>
</dbReference>
<feature type="domain" description="T6SS Phospholipase effector Tle1-like catalytic" evidence="2">
    <location>
        <begin position="46"/>
        <end position="298"/>
    </location>
</feature>
<dbReference type="PANTHER" id="PTHR33840">
    <property type="match status" value="1"/>
</dbReference>
<dbReference type="AlphaFoldDB" id="A0A845M5E6"/>
<dbReference type="SUPFAM" id="SSF53474">
    <property type="entry name" value="alpha/beta-Hydrolases"/>
    <property type="match status" value="1"/>
</dbReference>
<dbReference type="RefSeq" id="WP_161352877.1">
    <property type="nucleotide sequence ID" value="NZ_WTUX01000019.1"/>
</dbReference>
<accession>A0A845M5E6</accession>
<reference evidence="3 4" key="1">
    <citation type="submission" date="2019-12" db="EMBL/GenBank/DDBJ databases">
        <title>Maritimibacter sp. nov. sp. isolated from sea sand.</title>
        <authorList>
            <person name="Kim J."/>
            <person name="Jeong S.E."/>
            <person name="Jung H.S."/>
            <person name="Jeon C.O."/>
        </authorList>
    </citation>
    <scope>NUCLEOTIDE SEQUENCE [LARGE SCALE GENOMIC DNA]</scope>
    <source>
        <strain evidence="3 4">DP07</strain>
    </source>
</reference>
<gene>
    <name evidence="3" type="ORF">GQE99_17280</name>
</gene>
<evidence type="ECO:0000256" key="1">
    <source>
        <dbReference type="SAM" id="MobiDB-lite"/>
    </source>
</evidence>
<dbReference type="InterPro" id="IPR029058">
    <property type="entry name" value="AB_hydrolase_fold"/>
</dbReference>
<keyword evidence="4" id="KW-1185">Reference proteome</keyword>
<name>A0A845M5E6_9RHOB</name>
<protein>
    <submittedName>
        <fullName evidence="3">DUF2235 domain-containing protein</fullName>
    </submittedName>
</protein>
<dbReference type="PANTHER" id="PTHR33840:SF1">
    <property type="entry name" value="TLE1 PHOSPHOLIPASE DOMAIN-CONTAINING PROTEIN"/>
    <property type="match status" value="1"/>
</dbReference>
<proteinExistence type="predicted"/>
<evidence type="ECO:0000259" key="2">
    <source>
        <dbReference type="Pfam" id="PF09994"/>
    </source>
</evidence>
<feature type="region of interest" description="Disordered" evidence="1">
    <location>
        <begin position="341"/>
        <end position="369"/>
    </location>
</feature>
<feature type="compositionally biased region" description="Basic and acidic residues" evidence="1">
    <location>
        <begin position="342"/>
        <end position="352"/>
    </location>
</feature>
<dbReference type="Proteomes" id="UP000467322">
    <property type="component" value="Unassembled WGS sequence"/>
</dbReference>
<evidence type="ECO:0000313" key="4">
    <source>
        <dbReference type="Proteomes" id="UP000467322"/>
    </source>
</evidence>
<sequence>MSVKARLNRALHALTDGGFTRFRKWLRGRVLSASADTPSREVVHHVIVLDGTMSSLEEGFETNAGLVYRLMDEVRRTRGAPKVSVYYEAGIQWRGWRSAWGVATGKGINRQIRRAYGALASRYRPGDRIYLFGYSRGAFAVRSLAGLIGTVGILKPQFATERHVLQAYRHYENEEFTDACRDFAAAYCYEGVGVEMIGVWDTVKALGLTWPVVWRLFEPAHRFHDANLGLHVHHGFHALARDETRHAYAPLLWTTRGEFPGRVEQVWFPGSHGDIGGQLDGDERARPRAWVSLNWMLEKAEAVGLPLPPDWRERFPFDPDAPSIGTFRGWGKIFVLRGKRVRGGDPSERDWSPDTPEPVDPVTPGAQSA</sequence>
<comment type="caution">
    <text evidence="3">The sequence shown here is derived from an EMBL/GenBank/DDBJ whole genome shotgun (WGS) entry which is preliminary data.</text>
</comment>
<organism evidence="3 4">
    <name type="scientific">Maritimibacter harenae</name>
    <dbReference type="NCBI Taxonomy" id="2606218"/>
    <lineage>
        <taxon>Bacteria</taxon>
        <taxon>Pseudomonadati</taxon>
        <taxon>Pseudomonadota</taxon>
        <taxon>Alphaproteobacteria</taxon>
        <taxon>Rhodobacterales</taxon>
        <taxon>Roseobacteraceae</taxon>
        <taxon>Maritimibacter</taxon>
    </lineage>
</organism>
<evidence type="ECO:0000313" key="3">
    <source>
        <dbReference type="EMBL" id="MZR14776.1"/>
    </source>
</evidence>